<reference evidence="2" key="1">
    <citation type="journal article" date="2020" name="Nat. Commun.">
        <title>Genome sequence of the cluster root forming white lupin.</title>
        <authorList>
            <person name="Hufnagel B."/>
            <person name="Marques A."/>
            <person name="Soriano A."/>
            <person name="Marques L."/>
            <person name="Divol F."/>
            <person name="Doumas P."/>
            <person name="Sallet E."/>
            <person name="Mancinotti D."/>
            <person name="Carrere S."/>
            <person name="Marande W."/>
            <person name="Arribat S."/>
            <person name="Keller J."/>
            <person name="Huneau C."/>
            <person name="Blein T."/>
            <person name="Aime D."/>
            <person name="Laguerre M."/>
            <person name="Taylor J."/>
            <person name="Schubert V."/>
            <person name="Nelson M."/>
            <person name="Geu-Flores F."/>
            <person name="Crespi M."/>
            <person name="Gallardo-Guerrero K."/>
            <person name="Delaux P.-M."/>
            <person name="Salse J."/>
            <person name="Berges H."/>
            <person name="Guyot R."/>
            <person name="Gouzy J."/>
            <person name="Peret B."/>
        </authorList>
    </citation>
    <scope>NUCLEOTIDE SEQUENCE [LARGE SCALE GENOMIC DNA]</scope>
    <source>
        <strain evidence="2">cv. Amiga</strain>
    </source>
</reference>
<evidence type="ECO:0000313" key="1">
    <source>
        <dbReference type="EMBL" id="KAE9621520.1"/>
    </source>
</evidence>
<proteinExistence type="predicted"/>
<keyword evidence="2" id="KW-1185">Reference proteome</keyword>
<protein>
    <recommendedName>
        <fullName evidence="3">Helitron helicase-like domain-containing protein</fullName>
    </recommendedName>
</protein>
<dbReference type="AlphaFoldDB" id="A0A6A4R640"/>
<evidence type="ECO:0000313" key="2">
    <source>
        <dbReference type="Proteomes" id="UP000447434"/>
    </source>
</evidence>
<organism evidence="1 2">
    <name type="scientific">Lupinus albus</name>
    <name type="common">White lupine</name>
    <name type="synonym">Lupinus termis</name>
    <dbReference type="NCBI Taxonomy" id="3870"/>
    <lineage>
        <taxon>Eukaryota</taxon>
        <taxon>Viridiplantae</taxon>
        <taxon>Streptophyta</taxon>
        <taxon>Embryophyta</taxon>
        <taxon>Tracheophyta</taxon>
        <taxon>Spermatophyta</taxon>
        <taxon>Magnoliopsida</taxon>
        <taxon>eudicotyledons</taxon>
        <taxon>Gunneridae</taxon>
        <taxon>Pentapetalae</taxon>
        <taxon>rosids</taxon>
        <taxon>fabids</taxon>
        <taxon>Fabales</taxon>
        <taxon>Fabaceae</taxon>
        <taxon>Papilionoideae</taxon>
        <taxon>50 kb inversion clade</taxon>
        <taxon>genistoids sensu lato</taxon>
        <taxon>core genistoids</taxon>
        <taxon>Genisteae</taxon>
        <taxon>Lupinus</taxon>
    </lineage>
</organism>
<gene>
    <name evidence="1" type="ORF">Lalb_Chr01g0015661</name>
</gene>
<dbReference type="PANTHER" id="PTHR45786">
    <property type="entry name" value="DNA BINDING PROTEIN-LIKE"/>
    <property type="match status" value="1"/>
</dbReference>
<sequence length="125" mass="14601">MWYQERENKHRNISRPKYELCSGDGKVQIPLLKTPPPIFQHLLFDMHSTDSVNYQNNIRLYNMMFAFTFAGSKFDRSINNGRGPPTIRIQGQPCYRIGSMLPMPKHAQSLMNFTFMIQNMKLKTG</sequence>
<dbReference type="Proteomes" id="UP000447434">
    <property type="component" value="Chromosome 1"/>
</dbReference>
<dbReference type="OrthoDB" id="1937254at2759"/>
<comment type="caution">
    <text evidence="1">The sequence shown here is derived from an EMBL/GenBank/DDBJ whole genome shotgun (WGS) entry which is preliminary data.</text>
</comment>
<dbReference type="EMBL" id="WOCE01000001">
    <property type="protein sequence ID" value="KAE9621520.1"/>
    <property type="molecule type" value="Genomic_DNA"/>
</dbReference>
<dbReference type="PANTHER" id="PTHR45786:SF66">
    <property type="entry name" value="HOOK MOTIF PROTEIN, PUTATIVE-RELATED"/>
    <property type="match status" value="1"/>
</dbReference>
<evidence type="ECO:0008006" key="3">
    <source>
        <dbReference type="Google" id="ProtNLM"/>
    </source>
</evidence>
<name>A0A6A4R640_LUPAL</name>
<accession>A0A6A4R640</accession>